<accession>A0A6A6VCU5</accession>
<reference evidence="1" key="1">
    <citation type="journal article" date="2020" name="Stud. Mycol.">
        <title>101 Dothideomycetes genomes: a test case for predicting lifestyles and emergence of pathogens.</title>
        <authorList>
            <person name="Haridas S."/>
            <person name="Albert R."/>
            <person name="Binder M."/>
            <person name="Bloem J."/>
            <person name="Labutti K."/>
            <person name="Salamov A."/>
            <person name="Andreopoulos B."/>
            <person name="Baker S."/>
            <person name="Barry K."/>
            <person name="Bills G."/>
            <person name="Bluhm B."/>
            <person name="Cannon C."/>
            <person name="Castanera R."/>
            <person name="Culley D."/>
            <person name="Daum C."/>
            <person name="Ezra D."/>
            <person name="Gonzalez J."/>
            <person name="Henrissat B."/>
            <person name="Kuo A."/>
            <person name="Liang C."/>
            <person name="Lipzen A."/>
            <person name="Lutzoni F."/>
            <person name="Magnuson J."/>
            <person name="Mondo S."/>
            <person name="Nolan M."/>
            <person name="Ohm R."/>
            <person name="Pangilinan J."/>
            <person name="Park H.-J."/>
            <person name="Ramirez L."/>
            <person name="Alfaro M."/>
            <person name="Sun H."/>
            <person name="Tritt A."/>
            <person name="Yoshinaga Y."/>
            <person name="Zwiers L.-H."/>
            <person name="Turgeon B."/>
            <person name="Goodwin S."/>
            <person name="Spatafora J."/>
            <person name="Crous P."/>
            <person name="Grigoriev I."/>
        </authorList>
    </citation>
    <scope>NUCLEOTIDE SEQUENCE</scope>
    <source>
        <strain evidence="1">CBS 119925</strain>
    </source>
</reference>
<dbReference type="Proteomes" id="UP000799440">
    <property type="component" value="Unassembled WGS sequence"/>
</dbReference>
<keyword evidence="2" id="KW-1185">Reference proteome</keyword>
<dbReference type="AlphaFoldDB" id="A0A6A6VCU5"/>
<organism evidence="1 2">
    <name type="scientific">Sporormia fimetaria CBS 119925</name>
    <dbReference type="NCBI Taxonomy" id="1340428"/>
    <lineage>
        <taxon>Eukaryota</taxon>
        <taxon>Fungi</taxon>
        <taxon>Dikarya</taxon>
        <taxon>Ascomycota</taxon>
        <taxon>Pezizomycotina</taxon>
        <taxon>Dothideomycetes</taxon>
        <taxon>Pleosporomycetidae</taxon>
        <taxon>Pleosporales</taxon>
        <taxon>Sporormiaceae</taxon>
        <taxon>Sporormia</taxon>
    </lineage>
</organism>
<gene>
    <name evidence="1" type="ORF">M011DRAFT_59152</name>
</gene>
<dbReference type="EMBL" id="MU006573">
    <property type="protein sequence ID" value="KAF2747410.1"/>
    <property type="molecule type" value="Genomic_DNA"/>
</dbReference>
<sequence>MPVSTLVESCWFHHTQQSWVPEKKGVFVVLFDWNSSRYFQQICKHQFAQWVLVCTSRCRCRKQVVRRHREITCYTTIFAPRAGRRELKPCSEHILTSTRLFQTRDGVEQSVVAPSPNTFWTHISRQQLQSILLASYRPLGVTSWPHLPTAKLSTSSSGSSSALRRTFYFHTLDSCPLKFWKSPNVTRFTLILEFMHFKQTLVQLSYPDDVQNFVFYDLDSPQLHTSSERLNIGFRSLLPVPRSLSPSNFCCLPRHGPDCNIDKVSTSFPSTVSAAPAENSHFRYGDALYASFPFDNGPGAWTTPWMPKLRPPLSSARVKLPRICGAWNRSRLRTASLELRSCTHRPPHGVSK</sequence>
<protein>
    <submittedName>
        <fullName evidence="1">Uncharacterized protein</fullName>
    </submittedName>
</protein>
<name>A0A6A6VCU5_9PLEO</name>
<evidence type="ECO:0000313" key="2">
    <source>
        <dbReference type="Proteomes" id="UP000799440"/>
    </source>
</evidence>
<evidence type="ECO:0000313" key="1">
    <source>
        <dbReference type="EMBL" id="KAF2747410.1"/>
    </source>
</evidence>
<proteinExistence type="predicted"/>